<feature type="repeat" description="ANK" evidence="2">
    <location>
        <begin position="936"/>
        <end position="968"/>
    </location>
</feature>
<dbReference type="Pfam" id="PF17107">
    <property type="entry name" value="SesA"/>
    <property type="match status" value="1"/>
</dbReference>
<dbReference type="InterPro" id="IPR056884">
    <property type="entry name" value="NPHP3-like_N"/>
</dbReference>
<feature type="compositionally biased region" description="Polar residues" evidence="3">
    <location>
        <begin position="730"/>
        <end position="739"/>
    </location>
</feature>
<organism evidence="6 7">
    <name type="scientific">Cladonia borealis</name>
    <dbReference type="NCBI Taxonomy" id="184061"/>
    <lineage>
        <taxon>Eukaryota</taxon>
        <taxon>Fungi</taxon>
        <taxon>Dikarya</taxon>
        <taxon>Ascomycota</taxon>
        <taxon>Pezizomycotina</taxon>
        <taxon>Lecanoromycetes</taxon>
        <taxon>OSLEUM clade</taxon>
        <taxon>Lecanoromycetidae</taxon>
        <taxon>Lecanorales</taxon>
        <taxon>Lecanorineae</taxon>
        <taxon>Cladoniaceae</taxon>
        <taxon>Cladonia</taxon>
    </lineage>
</organism>
<evidence type="ECO:0000313" key="7">
    <source>
        <dbReference type="Proteomes" id="UP001166286"/>
    </source>
</evidence>
<dbReference type="Pfam" id="PF24883">
    <property type="entry name" value="NPHP3_N"/>
    <property type="match status" value="1"/>
</dbReference>
<gene>
    <name evidence="6" type="ORF">JMJ35_010290</name>
</gene>
<dbReference type="Proteomes" id="UP001166286">
    <property type="component" value="Unassembled WGS sequence"/>
</dbReference>
<feature type="region of interest" description="Disordered" evidence="3">
    <location>
        <begin position="655"/>
        <end position="747"/>
    </location>
</feature>
<dbReference type="PANTHER" id="PTHR10039">
    <property type="entry name" value="AMELOGENIN"/>
    <property type="match status" value="1"/>
</dbReference>
<feature type="domain" description="NACHT-NTPase and P-loop NTPases N-terminal" evidence="4">
    <location>
        <begin position="11"/>
        <end position="134"/>
    </location>
</feature>
<keyword evidence="1" id="KW-0677">Repeat</keyword>
<dbReference type="PANTHER" id="PTHR10039:SF14">
    <property type="entry name" value="NACHT DOMAIN-CONTAINING PROTEIN"/>
    <property type="match status" value="1"/>
</dbReference>
<dbReference type="SMART" id="SM00248">
    <property type="entry name" value="ANK"/>
    <property type="match status" value="4"/>
</dbReference>
<evidence type="ECO:0000313" key="6">
    <source>
        <dbReference type="EMBL" id="KAK0507252.1"/>
    </source>
</evidence>
<evidence type="ECO:0008006" key="8">
    <source>
        <dbReference type="Google" id="ProtNLM"/>
    </source>
</evidence>
<feature type="compositionally biased region" description="Basic and acidic residues" evidence="3">
    <location>
        <begin position="687"/>
        <end position="701"/>
    </location>
</feature>
<keyword evidence="7" id="KW-1185">Reference proteome</keyword>
<dbReference type="Gene3D" id="3.40.50.300">
    <property type="entry name" value="P-loop containing nucleotide triphosphate hydrolases"/>
    <property type="match status" value="1"/>
</dbReference>
<feature type="repeat" description="ANK" evidence="2">
    <location>
        <begin position="969"/>
        <end position="1001"/>
    </location>
</feature>
<dbReference type="AlphaFoldDB" id="A0AA39UXF1"/>
<protein>
    <recommendedName>
        <fullName evidence="8">Ankyrin repeat protein</fullName>
    </recommendedName>
</protein>
<dbReference type="SUPFAM" id="SSF48403">
    <property type="entry name" value="Ankyrin repeat"/>
    <property type="match status" value="1"/>
</dbReference>
<feature type="compositionally biased region" description="Polar residues" evidence="3">
    <location>
        <begin position="658"/>
        <end position="667"/>
    </location>
</feature>
<evidence type="ECO:0000259" key="4">
    <source>
        <dbReference type="Pfam" id="PF17107"/>
    </source>
</evidence>
<dbReference type="InterPro" id="IPR027417">
    <property type="entry name" value="P-loop_NTPase"/>
</dbReference>
<dbReference type="SUPFAM" id="SSF52540">
    <property type="entry name" value="P-loop containing nucleoside triphosphate hydrolases"/>
    <property type="match status" value="1"/>
</dbReference>
<dbReference type="Pfam" id="PF12796">
    <property type="entry name" value="Ank_2"/>
    <property type="match status" value="2"/>
</dbReference>
<feature type="repeat" description="ANK" evidence="2">
    <location>
        <begin position="899"/>
        <end position="935"/>
    </location>
</feature>
<evidence type="ECO:0000259" key="5">
    <source>
        <dbReference type="Pfam" id="PF24883"/>
    </source>
</evidence>
<dbReference type="PROSITE" id="PS50088">
    <property type="entry name" value="ANK_REPEAT"/>
    <property type="match status" value="3"/>
</dbReference>
<feature type="domain" description="Nephrocystin 3-like N-terminal" evidence="5">
    <location>
        <begin position="203"/>
        <end position="371"/>
    </location>
</feature>
<dbReference type="InterPro" id="IPR031352">
    <property type="entry name" value="SesA"/>
</dbReference>
<sequence>MAEAFAIIGLVAAIVDLVELGKKVIGRLNEFDSARKEVPESFRAIATQLPLYLNTLQLMKAQAEEGDISSESAQALKIVVSTSIDLTTKLENILTKVLPAENATTFEKRLAALRSLGKDKEVLKCGDELESNIKLLVFYQTTHHSEISEQILSALSQLRLTRATRASSFGLDSWPKEHVKCLRALYTSDYEANRRSNPPRLPGTCTWLLDHSQYQEWHQERVSSLLWLSADAGCGKSVISSYLIEELRGAESQAGLPGIVCHYFLKNEVDGILALQALLHQLFVQNPSSIKHAMSDYHAKAEAFAKEFDTLWNIFLNIICDSESKNIIFVLDALDECSLSTRGQLLNALTKLFSNPASFGPPRVKFFVTSRPYPSIERLFKNFHSVRLEGEADLSGVTQDIALVVRERVSKISTAKGLSAEQQHDLRNTLLENADRTFLWISLVLDMIEDTPSTSKRALNSMLSTIPTGLEDIYEKVLSHISPADIAPARKVMYIMLAAIEPLGVEEMNSAFSISDEDTSWQQIDFEASIVDYVKHILPRLVKVIDSKFYFVHHTVKEFLSGPLQVQSNLLQWKHTLSPLEANYVLATSCLRYLMLSDFQGKANPYADRRSPPPVVEWIDSEDDEHGGNCEMIESQGILPSSRAQTMSPAATEIELEQTLSQSSSGSECRDSVAPTNWTRGQASHAPVDEGDSRADEHEDLGGVTESQSNLPGGGTQKTATDAEHMDLDPTSSQNSSTAETEESSIGFDEPRHWMRIMDLSESRQALFLIYAARYWSNHFLAAQAAGFEPLEEIKPLALSLCDSNSPHFQAWYMVWHSRESFEKFDCPSTRGLHLTTYLGLSTVLPLIIERGVDLNIKDDDGNTALHAVILAAAQGRPWKDVLKWLLDHKLDPDAQNREGRTALHVGIYQSEFDRQVGIVRQILESHPNLDVLDDQGMTLLHCAAIKGHIEIVQLLLERGSTVDLADRQDQTPLFYAVSRGRLKIVQMLLDAGADKEKQNYNGTTPLVEGLRTYLEEVGEGDATPIQSCIELMVRYQARMPRELIQDFEDEAGRTLQSNTELLSWLFGTARRSRLPHFKDFFKAKGWGDIRLW</sequence>
<dbReference type="PRINTS" id="PR01415">
    <property type="entry name" value="ANKYRIN"/>
</dbReference>
<proteinExistence type="predicted"/>
<dbReference type="PROSITE" id="PS50297">
    <property type="entry name" value="ANK_REP_REGION"/>
    <property type="match status" value="2"/>
</dbReference>
<dbReference type="InterPro" id="IPR002110">
    <property type="entry name" value="Ankyrin_rpt"/>
</dbReference>
<name>A0AA39UXF1_9LECA</name>
<evidence type="ECO:0000256" key="3">
    <source>
        <dbReference type="SAM" id="MobiDB-lite"/>
    </source>
</evidence>
<reference evidence="6" key="1">
    <citation type="submission" date="2023-03" db="EMBL/GenBank/DDBJ databases">
        <title>Complete genome of Cladonia borealis.</title>
        <authorList>
            <person name="Park H."/>
        </authorList>
    </citation>
    <scope>NUCLEOTIDE SEQUENCE</scope>
    <source>
        <strain evidence="6">ANT050790</strain>
    </source>
</reference>
<dbReference type="EMBL" id="JAFEKC020000024">
    <property type="protein sequence ID" value="KAK0507252.1"/>
    <property type="molecule type" value="Genomic_DNA"/>
</dbReference>
<comment type="caution">
    <text evidence="6">The sequence shown here is derived from an EMBL/GenBank/DDBJ whole genome shotgun (WGS) entry which is preliminary data.</text>
</comment>
<dbReference type="Gene3D" id="1.25.40.20">
    <property type="entry name" value="Ankyrin repeat-containing domain"/>
    <property type="match status" value="2"/>
</dbReference>
<evidence type="ECO:0000256" key="2">
    <source>
        <dbReference type="PROSITE-ProRule" id="PRU00023"/>
    </source>
</evidence>
<accession>A0AA39UXF1</accession>
<dbReference type="InterPro" id="IPR036770">
    <property type="entry name" value="Ankyrin_rpt-contain_sf"/>
</dbReference>
<keyword evidence="2" id="KW-0040">ANK repeat</keyword>
<evidence type="ECO:0000256" key="1">
    <source>
        <dbReference type="ARBA" id="ARBA00022737"/>
    </source>
</evidence>